<dbReference type="Gene3D" id="2.60.120.590">
    <property type="entry name" value="Alpha-ketoglutarate-dependent dioxygenase AlkB-like"/>
    <property type="match status" value="1"/>
</dbReference>
<dbReference type="Proteomes" id="UP001363151">
    <property type="component" value="Unassembled WGS sequence"/>
</dbReference>
<dbReference type="PANTHER" id="PTHR12463:SF1">
    <property type="entry name" value="2-OXOGLUTARATE AND FE-DEPENDENT OXYGENASE FAMILY PROTEIN"/>
    <property type="match status" value="1"/>
</dbReference>
<dbReference type="PANTHER" id="PTHR12463">
    <property type="entry name" value="OXYGENASE-RELATED"/>
    <property type="match status" value="1"/>
</dbReference>
<dbReference type="Pfam" id="PF13532">
    <property type="entry name" value="2OG-FeII_Oxy_2"/>
    <property type="match status" value="1"/>
</dbReference>
<evidence type="ECO:0000313" key="3">
    <source>
        <dbReference type="Proteomes" id="UP001363151"/>
    </source>
</evidence>
<dbReference type="SUPFAM" id="SSF51197">
    <property type="entry name" value="Clavaminate synthase-like"/>
    <property type="match status" value="1"/>
</dbReference>
<evidence type="ECO:0000313" key="2">
    <source>
        <dbReference type="EMBL" id="KAK7236794.1"/>
    </source>
</evidence>
<dbReference type="EMBL" id="JBBJCI010000257">
    <property type="protein sequence ID" value="KAK7236794.1"/>
    <property type="molecule type" value="Genomic_DNA"/>
</dbReference>
<proteinExistence type="predicted"/>
<dbReference type="InterPro" id="IPR005123">
    <property type="entry name" value="Oxoglu/Fe-dep_dioxygenase_dom"/>
</dbReference>
<protein>
    <recommendedName>
        <fullName evidence="1">Fe2OG dioxygenase domain-containing protein</fullName>
    </recommendedName>
</protein>
<organism evidence="2 3">
    <name type="scientific">Aureococcus anophagefferens</name>
    <name type="common">Harmful bloom alga</name>
    <dbReference type="NCBI Taxonomy" id="44056"/>
    <lineage>
        <taxon>Eukaryota</taxon>
        <taxon>Sar</taxon>
        <taxon>Stramenopiles</taxon>
        <taxon>Ochrophyta</taxon>
        <taxon>Pelagophyceae</taxon>
        <taxon>Pelagomonadales</taxon>
        <taxon>Pelagomonadaceae</taxon>
        <taxon>Aureococcus</taxon>
    </lineage>
</organism>
<dbReference type="InterPro" id="IPR032857">
    <property type="entry name" value="ALKBH4"/>
</dbReference>
<sequence length="268" mass="28335">MAAAVRLVDDGLKARNTAPPAIKPYKPVCAANNAAYAAANVQAASRSVCDALAAAGVALVHDFISADEEAALLETVDGGAWEGTLSRRVQHYGHRFVYESKTCAPVDRPLPPMFRAVCGRLPRRPWANDGAAQVTVNEYEPGQGISPHVDAHGAFADGLYSLTLGAGVAMRLKKNRRADPDAPTHALWLPPRSLLCLRGEARYVYGHGITSRRGDNVGGAWVPRGRRVSLTFRGLPPPGPCACGFPDSCDAGGTAPLLLPTRLRPDGG</sequence>
<accession>A0ABR1FRS5</accession>
<evidence type="ECO:0000259" key="1">
    <source>
        <dbReference type="PROSITE" id="PS51471"/>
    </source>
</evidence>
<gene>
    <name evidence="2" type="ORF">SO694_00093085</name>
</gene>
<name>A0ABR1FRS5_AURAN</name>
<dbReference type="InterPro" id="IPR037151">
    <property type="entry name" value="AlkB-like_sf"/>
</dbReference>
<keyword evidence="3" id="KW-1185">Reference proteome</keyword>
<dbReference type="PROSITE" id="PS51471">
    <property type="entry name" value="FE2OG_OXY"/>
    <property type="match status" value="1"/>
</dbReference>
<comment type="caution">
    <text evidence="2">The sequence shown here is derived from an EMBL/GenBank/DDBJ whole genome shotgun (WGS) entry which is preliminary data.</text>
</comment>
<dbReference type="InterPro" id="IPR027450">
    <property type="entry name" value="AlkB-like"/>
</dbReference>
<feature type="domain" description="Fe2OG dioxygenase" evidence="1">
    <location>
        <begin position="130"/>
        <end position="236"/>
    </location>
</feature>
<reference evidence="2 3" key="1">
    <citation type="submission" date="2024-03" db="EMBL/GenBank/DDBJ databases">
        <title>Aureococcus anophagefferens CCMP1851 and Kratosvirus quantuckense: Draft genome of a second virus-susceptible host strain in the model system.</title>
        <authorList>
            <person name="Chase E."/>
            <person name="Truchon A.R."/>
            <person name="Schepens W."/>
            <person name="Wilhelm S.W."/>
        </authorList>
    </citation>
    <scope>NUCLEOTIDE SEQUENCE [LARGE SCALE GENOMIC DNA]</scope>
    <source>
        <strain evidence="2 3">CCMP1851</strain>
    </source>
</reference>